<reference evidence="1 2" key="1">
    <citation type="submission" date="2015-09" db="EMBL/GenBank/DDBJ databases">
        <title>Draft genome of the parasitic nematode Teladorsagia circumcincta isolate WARC Sus (inbred).</title>
        <authorList>
            <person name="Mitreva M."/>
        </authorList>
    </citation>
    <scope>NUCLEOTIDE SEQUENCE [LARGE SCALE GENOMIC DNA]</scope>
    <source>
        <strain evidence="1 2">S</strain>
    </source>
</reference>
<dbReference type="OrthoDB" id="5866750at2759"/>
<protein>
    <submittedName>
        <fullName evidence="1">Uncharacterized protein</fullName>
    </submittedName>
</protein>
<sequence>MSLNAFISNSEDLEEQLSAEEFIKTLKKVCKIINYLSNPI</sequence>
<dbReference type="Proteomes" id="UP000230423">
    <property type="component" value="Unassembled WGS sequence"/>
</dbReference>
<name>A0A2G9TJJ0_TELCI</name>
<dbReference type="AlphaFoldDB" id="A0A2G9TJJ0"/>
<organism evidence="1 2">
    <name type="scientific">Teladorsagia circumcincta</name>
    <name type="common">Brown stomach worm</name>
    <name type="synonym">Ostertagia circumcincta</name>
    <dbReference type="NCBI Taxonomy" id="45464"/>
    <lineage>
        <taxon>Eukaryota</taxon>
        <taxon>Metazoa</taxon>
        <taxon>Ecdysozoa</taxon>
        <taxon>Nematoda</taxon>
        <taxon>Chromadorea</taxon>
        <taxon>Rhabditida</taxon>
        <taxon>Rhabditina</taxon>
        <taxon>Rhabditomorpha</taxon>
        <taxon>Strongyloidea</taxon>
        <taxon>Trichostrongylidae</taxon>
        <taxon>Teladorsagia</taxon>
    </lineage>
</organism>
<dbReference type="EMBL" id="KZ362191">
    <property type="protein sequence ID" value="PIO58153.1"/>
    <property type="molecule type" value="Genomic_DNA"/>
</dbReference>
<evidence type="ECO:0000313" key="1">
    <source>
        <dbReference type="EMBL" id="PIO58153.1"/>
    </source>
</evidence>
<gene>
    <name evidence="1" type="ORF">TELCIR_20417</name>
</gene>
<proteinExistence type="predicted"/>
<keyword evidence="2" id="KW-1185">Reference proteome</keyword>
<evidence type="ECO:0000313" key="2">
    <source>
        <dbReference type="Proteomes" id="UP000230423"/>
    </source>
</evidence>
<accession>A0A2G9TJJ0</accession>